<gene>
    <name evidence="1" type="ORF">DFR50_12684</name>
</gene>
<name>A0A366F3B5_9HYPH</name>
<accession>A0A366F3B5</accession>
<evidence type="ECO:0008006" key="3">
    <source>
        <dbReference type="Google" id="ProtNLM"/>
    </source>
</evidence>
<dbReference type="OrthoDB" id="8455738at2"/>
<dbReference type="AlphaFoldDB" id="A0A366F3B5"/>
<evidence type="ECO:0000313" key="1">
    <source>
        <dbReference type="EMBL" id="RBP08239.1"/>
    </source>
</evidence>
<evidence type="ECO:0000313" key="2">
    <source>
        <dbReference type="Proteomes" id="UP000253529"/>
    </source>
</evidence>
<dbReference type="RefSeq" id="WP_113891274.1">
    <property type="nucleotide sequence ID" value="NZ_QNRK01000026.1"/>
</dbReference>
<organism evidence="1 2">
    <name type="scientific">Roseiarcus fermentans</name>
    <dbReference type="NCBI Taxonomy" id="1473586"/>
    <lineage>
        <taxon>Bacteria</taxon>
        <taxon>Pseudomonadati</taxon>
        <taxon>Pseudomonadota</taxon>
        <taxon>Alphaproteobacteria</taxon>
        <taxon>Hyphomicrobiales</taxon>
        <taxon>Roseiarcaceae</taxon>
        <taxon>Roseiarcus</taxon>
    </lineage>
</organism>
<keyword evidence="2" id="KW-1185">Reference proteome</keyword>
<protein>
    <recommendedName>
        <fullName evidence="3">Flagellar protein FlbD</fullName>
    </recommendedName>
</protein>
<comment type="caution">
    <text evidence="1">The sequence shown here is derived from an EMBL/GenBank/DDBJ whole genome shotgun (WGS) entry which is preliminary data.</text>
</comment>
<reference evidence="1 2" key="1">
    <citation type="submission" date="2018-06" db="EMBL/GenBank/DDBJ databases">
        <title>Genomic Encyclopedia of Type Strains, Phase IV (KMG-IV): sequencing the most valuable type-strain genomes for metagenomic binning, comparative biology and taxonomic classification.</title>
        <authorList>
            <person name="Goeker M."/>
        </authorList>
    </citation>
    <scope>NUCLEOTIDE SEQUENCE [LARGE SCALE GENOMIC DNA]</scope>
    <source>
        <strain evidence="1 2">DSM 24875</strain>
    </source>
</reference>
<dbReference type="EMBL" id="QNRK01000026">
    <property type="protein sequence ID" value="RBP08239.1"/>
    <property type="molecule type" value="Genomic_DNA"/>
</dbReference>
<sequence length="79" mass="8686">MIPFLVVKTRTGPSYIRADRVIAIHSSEPNECVVLLTDGVTIPALEPAEDIVARLEAEAREQDDAQLIKENSNHGHAPR</sequence>
<proteinExistence type="predicted"/>
<dbReference type="Proteomes" id="UP000253529">
    <property type="component" value="Unassembled WGS sequence"/>
</dbReference>